<evidence type="ECO:0000256" key="1">
    <source>
        <dbReference type="SAM" id="Phobius"/>
    </source>
</evidence>
<reference evidence="2 3" key="1">
    <citation type="submission" date="2020-04" db="EMBL/GenBank/DDBJ databases">
        <title>MicrobeNet Type strains.</title>
        <authorList>
            <person name="Nicholson A.C."/>
        </authorList>
    </citation>
    <scope>NUCLEOTIDE SEQUENCE [LARGE SCALE GENOMIC DNA]</scope>
    <source>
        <strain evidence="2 3">ATCC BAA-277</strain>
    </source>
</reference>
<protein>
    <submittedName>
        <fullName evidence="2">Uncharacterized protein</fullName>
    </submittedName>
</protein>
<dbReference type="AlphaFoldDB" id="A0A846Z0B4"/>
<organism evidence="2 3">
    <name type="scientific">Actinomadura latina</name>
    <dbReference type="NCBI Taxonomy" id="163603"/>
    <lineage>
        <taxon>Bacteria</taxon>
        <taxon>Bacillati</taxon>
        <taxon>Actinomycetota</taxon>
        <taxon>Actinomycetes</taxon>
        <taxon>Streptosporangiales</taxon>
        <taxon>Thermomonosporaceae</taxon>
        <taxon>Actinomadura</taxon>
    </lineage>
</organism>
<keyword evidence="1" id="KW-0472">Membrane</keyword>
<dbReference type="Proteomes" id="UP000579250">
    <property type="component" value="Unassembled WGS sequence"/>
</dbReference>
<dbReference type="EMBL" id="JAAXPI010000008">
    <property type="protein sequence ID" value="NKZ03816.1"/>
    <property type="molecule type" value="Genomic_DNA"/>
</dbReference>
<comment type="caution">
    <text evidence="2">The sequence shown here is derived from an EMBL/GenBank/DDBJ whole genome shotgun (WGS) entry which is preliminary data.</text>
</comment>
<keyword evidence="1" id="KW-0812">Transmembrane</keyword>
<name>A0A846Z0B4_9ACTN</name>
<keyword evidence="1" id="KW-1133">Transmembrane helix</keyword>
<feature type="transmembrane region" description="Helical" evidence="1">
    <location>
        <begin position="6"/>
        <end position="24"/>
    </location>
</feature>
<gene>
    <name evidence="2" type="ORF">HGB48_08655</name>
</gene>
<accession>A0A846Z0B4</accession>
<evidence type="ECO:0000313" key="3">
    <source>
        <dbReference type="Proteomes" id="UP000579250"/>
    </source>
</evidence>
<proteinExistence type="predicted"/>
<keyword evidence="3" id="KW-1185">Reference proteome</keyword>
<dbReference type="RefSeq" id="WP_067632992.1">
    <property type="nucleotide sequence ID" value="NZ_JAAXPI010000008.1"/>
</dbReference>
<sequence length="117" mass="13064">MSGEHALDAVLAAAVLAGVLALAVQRRRQLHWKASETLAQLGRAEKAVRLIASQRDEAVAAQNRAEVLGTEALREHRSLTEACYDLAKRWESLPRDDTGAYAEQLRRVVRLHSWDPR</sequence>
<evidence type="ECO:0000313" key="2">
    <source>
        <dbReference type="EMBL" id="NKZ03816.1"/>
    </source>
</evidence>